<dbReference type="Proteomes" id="UP001519273">
    <property type="component" value="Unassembled WGS sequence"/>
</dbReference>
<proteinExistence type="predicted"/>
<keyword evidence="2" id="KW-1185">Reference proteome</keyword>
<comment type="caution">
    <text evidence="1">The sequence shown here is derived from an EMBL/GenBank/DDBJ whole genome shotgun (WGS) entry which is preliminary data.</text>
</comment>
<name>A0ABS4H320_9BACL</name>
<evidence type="ECO:0000313" key="2">
    <source>
        <dbReference type="Proteomes" id="UP001519273"/>
    </source>
</evidence>
<reference evidence="1 2" key="1">
    <citation type="submission" date="2021-03" db="EMBL/GenBank/DDBJ databases">
        <title>Genomic Encyclopedia of Type Strains, Phase IV (KMG-IV): sequencing the most valuable type-strain genomes for metagenomic binning, comparative biology and taxonomic classification.</title>
        <authorList>
            <person name="Goeker M."/>
        </authorList>
    </citation>
    <scope>NUCLEOTIDE SEQUENCE [LARGE SCALE GENOMIC DNA]</scope>
    <source>
        <strain evidence="1 2">DSM 23491</strain>
    </source>
</reference>
<evidence type="ECO:0008006" key="3">
    <source>
        <dbReference type="Google" id="ProtNLM"/>
    </source>
</evidence>
<dbReference type="EMBL" id="JAGGKP010000001">
    <property type="protein sequence ID" value="MBP1936520.1"/>
    <property type="molecule type" value="Genomic_DNA"/>
</dbReference>
<organism evidence="1 2">
    <name type="scientific">Paenibacillus sediminis</name>
    <dbReference type="NCBI Taxonomy" id="664909"/>
    <lineage>
        <taxon>Bacteria</taxon>
        <taxon>Bacillati</taxon>
        <taxon>Bacillota</taxon>
        <taxon>Bacilli</taxon>
        <taxon>Bacillales</taxon>
        <taxon>Paenibacillaceae</taxon>
        <taxon>Paenibacillus</taxon>
    </lineage>
</organism>
<sequence>MIEIRELNANDVTEAECADLYEMILEIGRGQNGFVNSLYADEFICFQVERNVHVSKGIDLPSGQAMGIASIGLR</sequence>
<accession>A0ABS4H320</accession>
<dbReference type="RefSeq" id="WP_209846932.1">
    <property type="nucleotide sequence ID" value="NZ_CBCRVE010000002.1"/>
</dbReference>
<gene>
    <name evidence="1" type="ORF">J2Z20_001381</name>
</gene>
<protein>
    <recommendedName>
        <fullName evidence="3">GNAT family N-acetyltransferase</fullName>
    </recommendedName>
</protein>
<evidence type="ECO:0000313" key="1">
    <source>
        <dbReference type="EMBL" id="MBP1936520.1"/>
    </source>
</evidence>